<dbReference type="InterPro" id="IPR009057">
    <property type="entry name" value="Homeodomain-like_sf"/>
</dbReference>
<sequence>MEFFREVTPLNNQDICVVLDSVNNGFDYPIHNHPEYEINLVMGTDGTRIVGDSTDRFSELDLALIGPYLPHKWEEDQNSRALGKKYRVITIQFGLNLFSMNFFSKERFHRIKLMLENSRRGLLFDKKVILSAIPIMVKLTEQNEFQNVIYFLRLLNLLAGAKEFKYLSSSVNSAKSLSSENTRIQKAYNFIMMNYKRPDFMIQEVSDVLNMSTSAFSHFFKKHAFRSFSSFLIDLRLGYACNLLLSSDFTMAQISVKSGFNNISNFNRLFKKYKECTPKEYKRRLLDNTKFDWADQRTPWQFIPDIKNSTANILPDSYSTRLNHV</sequence>
<dbReference type="InterPro" id="IPR018060">
    <property type="entry name" value="HTH_AraC"/>
</dbReference>
<evidence type="ECO:0000256" key="1">
    <source>
        <dbReference type="ARBA" id="ARBA00023015"/>
    </source>
</evidence>
<dbReference type="Proteomes" id="UP001156666">
    <property type="component" value="Unassembled WGS sequence"/>
</dbReference>
<evidence type="ECO:0000256" key="3">
    <source>
        <dbReference type="ARBA" id="ARBA00023163"/>
    </source>
</evidence>
<dbReference type="Gene3D" id="1.10.10.60">
    <property type="entry name" value="Homeodomain-like"/>
    <property type="match status" value="2"/>
</dbReference>
<keyword evidence="2" id="KW-0238">DNA-binding</keyword>
<evidence type="ECO:0000256" key="2">
    <source>
        <dbReference type="ARBA" id="ARBA00023125"/>
    </source>
</evidence>
<evidence type="ECO:0000313" key="6">
    <source>
        <dbReference type="Proteomes" id="UP001156666"/>
    </source>
</evidence>
<dbReference type="SUPFAM" id="SSF46689">
    <property type="entry name" value="Homeodomain-like"/>
    <property type="match status" value="1"/>
</dbReference>
<evidence type="ECO:0000313" key="5">
    <source>
        <dbReference type="EMBL" id="GLR17143.1"/>
    </source>
</evidence>
<name>A0AA37WDN7_9BACT</name>
<proteinExistence type="predicted"/>
<dbReference type="PROSITE" id="PS00041">
    <property type="entry name" value="HTH_ARAC_FAMILY_1"/>
    <property type="match status" value="1"/>
</dbReference>
<dbReference type="Pfam" id="PF12833">
    <property type="entry name" value="HTH_18"/>
    <property type="match status" value="1"/>
</dbReference>
<organism evidence="5 6">
    <name type="scientific">Portibacter lacus</name>
    <dbReference type="NCBI Taxonomy" id="1099794"/>
    <lineage>
        <taxon>Bacteria</taxon>
        <taxon>Pseudomonadati</taxon>
        <taxon>Bacteroidota</taxon>
        <taxon>Saprospiria</taxon>
        <taxon>Saprospirales</taxon>
        <taxon>Haliscomenobacteraceae</taxon>
        <taxon>Portibacter</taxon>
    </lineage>
</organism>
<dbReference type="PANTHER" id="PTHR43280:SF27">
    <property type="entry name" value="TRANSCRIPTIONAL REGULATOR MTLR"/>
    <property type="match status" value="1"/>
</dbReference>
<gene>
    <name evidence="5" type="ORF">GCM10007940_17580</name>
</gene>
<dbReference type="SMART" id="SM00342">
    <property type="entry name" value="HTH_ARAC"/>
    <property type="match status" value="1"/>
</dbReference>
<dbReference type="PROSITE" id="PS01124">
    <property type="entry name" value="HTH_ARAC_FAMILY_2"/>
    <property type="match status" value="1"/>
</dbReference>
<accession>A0AA37WDN7</accession>
<protein>
    <submittedName>
        <fullName evidence="5">AraC family transcriptional regulator</fullName>
    </submittedName>
</protein>
<reference evidence="5" key="2">
    <citation type="submission" date="2023-01" db="EMBL/GenBank/DDBJ databases">
        <title>Draft genome sequence of Portibacter lacus strain NBRC 108769.</title>
        <authorList>
            <person name="Sun Q."/>
            <person name="Mori K."/>
        </authorList>
    </citation>
    <scope>NUCLEOTIDE SEQUENCE</scope>
    <source>
        <strain evidence="5">NBRC 108769</strain>
    </source>
</reference>
<dbReference type="EMBL" id="BSOH01000010">
    <property type="protein sequence ID" value="GLR17143.1"/>
    <property type="molecule type" value="Genomic_DNA"/>
</dbReference>
<dbReference type="GO" id="GO:0003700">
    <property type="term" value="F:DNA-binding transcription factor activity"/>
    <property type="evidence" value="ECO:0007669"/>
    <property type="project" value="InterPro"/>
</dbReference>
<dbReference type="RefSeq" id="WP_235293983.1">
    <property type="nucleotide sequence ID" value="NZ_BSOH01000010.1"/>
</dbReference>
<keyword evidence="6" id="KW-1185">Reference proteome</keyword>
<keyword evidence="3" id="KW-0804">Transcription</keyword>
<reference evidence="5" key="1">
    <citation type="journal article" date="2014" name="Int. J. Syst. Evol. Microbiol.">
        <title>Complete genome sequence of Corynebacterium casei LMG S-19264T (=DSM 44701T), isolated from a smear-ripened cheese.</title>
        <authorList>
            <consortium name="US DOE Joint Genome Institute (JGI-PGF)"/>
            <person name="Walter F."/>
            <person name="Albersmeier A."/>
            <person name="Kalinowski J."/>
            <person name="Ruckert C."/>
        </authorList>
    </citation>
    <scope>NUCLEOTIDE SEQUENCE</scope>
    <source>
        <strain evidence="5">NBRC 108769</strain>
    </source>
</reference>
<dbReference type="GO" id="GO:0043565">
    <property type="term" value="F:sequence-specific DNA binding"/>
    <property type="evidence" value="ECO:0007669"/>
    <property type="project" value="InterPro"/>
</dbReference>
<dbReference type="AlphaFoldDB" id="A0AA37WDN7"/>
<comment type="caution">
    <text evidence="5">The sequence shown here is derived from an EMBL/GenBank/DDBJ whole genome shotgun (WGS) entry which is preliminary data.</text>
</comment>
<feature type="domain" description="HTH araC/xylS-type" evidence="4">
    <location>
        <begin position="185"/>
        <end position="284"/>
    </location>
</feature>
<dbReference type="PANTHER" id="PTHR43280">
    <property type="entry name" value="ARAC-FAMILY TRANSCRIPTIONAL REGULATOR"/>
    <property type="match status" value="1"/>
</dbReference>
<evidence type="ECO:0000259" key="4">
    <source>
        <dbReference type="PROSITE" id="PS01124"/>
    </source>
</evidence>
<dbReference type="InterPro" id="IPR018062">
    <property type="entry name" value="HTH_AraC-typ_CS"/>
</dbReference>
<keyword evidence="1" id="KW-0805">Transcription regulation</keyword>